<comment type="caution">
    <text evidence="1">The sequence shown here is derived from an EMBL/GenBank/DDBJ whole genome shotgun (WGS) entry which is preliminary data.</text>
</comment>
<proteinExistence type="predicted"/>
<sequence>MSKSELKNLIEVLKASAIPSVYPKLDIPKIPDSKINPARWTYKRLIEYIRDFEKELDEEHEIGARLVSFGQVVTFHIQDIGYYGPDIITFYGITDKGERVQLIQHISQLNVLLVAMPKLKDKPRRIGFIREEGEKFESESEDKKEEMKRGNS</sequence>
<evidence type="ECO:0000313" key="1">
    <source>
        <dbReference type="EMBL" id="HDD44296.1"/>
    </source>
</evidence>
<reference evidence="1" key="1">
    <citation type="journal article" date="2020" name="mSystems">
        <title>Genome- and Community-Level Interaction Insights into Carbon Utilization and Element Cycling Functions of Hydrothermarchaeota in Hydrothermal Sediment.</title>
        <authorList>
            <person name="Zhou Z."/>
            <person name="Liu Y."/>
            <person name="Xu W."/>
            <person name="Pan J."/>
            <person name="Luo Z.H."/>
            <person name="Li M."/>
        </authorList>
    </citation>
    <scope>NUCLEOTIDE SEQUENCE [LARGE SCALE GENOMIC DNA]</scope>
    <source>
        <strain evidence="1">HyVt-233</strain>
    </source>
</reference>
<accession>A0A7C0U2M0</accession>
<dbReference type="EMBL" id="DRBS01000211">
    <property type="protein sequence ID" value="HDD44296.1"/>
    <property type="molecule type" value="Genomic_DNA"/>
</dbReference>
<dbReference type="Proteomes" id="UP000886289">
    <property type="component" value="Unassembled WGS sequence"/>
</dbReference>
<name>A0A7C0U2M0_DESA2</name>
<gene>
    <name evidence="1" type="ORF">ENG63_05490</name>
</gene>
<protein>
    <submittedName>
        <fullName evidence="1">Uncharacterized protein</fullName>
    </submittedName>
</protein>
<dbReference type="InterPro" id="IPR046171">
    <property type="entry name" value="DUF6173"/>
</dbReference>
<dbReference type="AlphaFoldDB" id="A0A7C0U2M0"/>
<dbReference type="Pfam" id="PF19670">
    <property type="entry name" value="DUF6173"/>
    <property type="match status" value="1"/>
</dbReference>
<organism evidence="1">
    <name type="scientific">Desulfofervidus auxilii</name>
    <dbReference type="NCBI Taxonomy" id="1621989"/>
    <lineage>
        <taxon>Bacteria</taxon>
        <taxon>Pseudomonadati</taxon>
        <taxon>Thermodesulfobacteriota</taxon>
        <taxon>Candidatus Desulfofervidia</taxon>
        <taxon>Candidatus Desulfofervidales</taxon>
        <taxon>Candidatus Desulfofervidaceae</taxon>
        <taxon>Candidatus Desulfofervidus</taxon>
    </lineage>
</organism>